<evidence type="ECO:0000313" key="1">
    <source>
        <dbReference type="EMBL" id="XPM63072.1"/>
    </source>
</evidence>
<sequence>MSVVSQDFEVRFQIPQMWHAKIERLTAERRQPAEAILQSCDRPISR</sequence>
<evidence type="ECO:0000313" key="2">
    <source>
        <dbReference type="Proteomes" id="UP000095472"/>
    </source>
</evidence>
<dbReference type="EMBL" id="CP182909">
    <property type="protein sequence ID" value="XPM63072.1"/>
    <property type="molecule type" value="Genomic_DNA"/>
</dbReference>
<accession>A0ACD5GQB2</accession>
<protein>
    <submittedName>
        <fullName evidence="1">Uncharacterized protein</fullName>
    </submittedName>
</protein>
<gene>
    <name evidence="1" type="ORF">BH720_027090</name>
</gene>
<name>A0ACD5GQB2_9CYAN</name>
<reference evidence="1 2" key="1">
    <citation type="journal article" date="2016" name="Genome Announc.">
        <title>Draft Genome Sequence of the Thermotolerant Cyanobacterium Desertifilum sp. IPPAS B-1220.</title>
        <authorList>
            <person name="Mironov K.S."/>
            <person name="Sinetova M.A."/>
            <person name="Bolatkhan K."/>
            <person name="Zayadan B.K."/>
            <person name="Ustinova V.V."/>
            <person name="Kupriyanova E.V."/>
            <person name="Skrypnik A.N."/>
            <person name="Gogoleva N.E."/>
            <person name="Gogolev Y.V."/>
            <person name="Los D.A."/>
        </authorList>
    </citation>
    <scope>NUCLEOTIDE SEQUENCE [LARGE SCALE GENOMIC DNA]</scope>
    <source>
        <strain evidence="1 2">IPPAS B-1220</strain>
    </source>
</reference>
<dbReference type="Proteomes" id="UP000095472">
    <property type="component" value="Chromosome"/>
</dbReference>
<keyword evidence="2" id="KW-1185">Reference proteome</keyword>
<organism evidence="1 2">
    <name type="scientific">Desertifilum tharense IPPAS B-1220</name>
    <dbReference type="NCBI Taxonomy" id="1781255"/>
    <lineage>
        <taxon>Bacteria</taxon>
        <taxon>Bacillati</taxon>
        <taxon>Cyanobacteriota</taxon>
        <taxon>Cyanophyceae</taxon>
        <taxon>Desertifilales</taxon>
        <taxon>Desertifilaceae</taxon>
        <taxon>Desertifilum</taxon>
    </lineage>
</organism>
<proteinExistence type="predicted"/>